<evidence type="ECO:0000256" key="25">
    <source>
        <dbReference type="SAM" id="Coils"/>
    </source>
</evidence>
<dbReference type="Gene3D" id="1.25.40.990">
    <property type="match status" value="1"/>
</dbReference>
<feature type="region of interest" description="Disordered" evidence="26">
    <location>
        <begin position="505"/>
        <end position="660"/>
    </location>
</feature>
<keyword evidence="13" id="KW-0391">Immunity</keyword>
<dbReference type="InterPro" id="IPR034265">
    <property type="entry name" value="MCM3AP_RRM"/>
</dbReference>
<dbReference type="Pfam" id="PF00076">
    <property type="entry name" value="RRM_1"/>
    <property type="match status" value="1"/>
</dbReference>
<dbReference type="GO" id="GO:0005694">
    <property type="term" value="C:chromosome"/>
    <property type="evidence" value="ECO:0007669"/>
    <property type="project" value="UniProtKB-SubCell"/>
</dbReference>
<feature type="compositionally biased region" description="Low complexity" evidence="26">
    <location>
        <begin position="435"/>
        <end position="447"/>
    </location>
</feature>
<evidence type="ECO:0000256" key="7">
    <source>
        <dbReference type="ARBA" id="ARBA00022454"/>
    </source>
</evidence>
<evidence type="ECO:0000259" key="28">
    <source>
        <dbReference type="PROSITE" id="PS50250"/>
    </source>
</evidence>
<comment type="similarity">
    <text evidence="21">Belongs to the SAC3 family.</text>
</comment>
<dbReference type="GO" id="GO:0005643">
    <property type="term" value="C:nuclear pore"/>
    <property type="evidence" value="ECO:0007669"/>
    <property type="project" value="UniProtKB-SubCell"/>
</dbReference>
<dbReference type="InterPro" id="IPR005062">
    <property type="entry name" value="SAC3/GANP/THP3_conserved"/>
</dbReference>
<keyword evidence="14" id="KW-0653">Protein transport</keyword>
<comment type="caution">
    <text evidence="29">The sequence shown here is derived from an EMBL/GenBank/DDBJ whole genome shotgun (WGS) entry which is preliminary data.</text>
</comment>
<evidence type="ECO:0000256" key="22">
    <source>
        <dbReference type="ARBA" id="ARBA00055631"/>
    </source>
</evidence>
<feature type="compositionally biased region" description="Basic and acidic residues" evidence="26">
    <location>
        <begin position="933"/>
        <end position="943"/>
    </location>
</feature>
<dbReference type="CDD" id="cd12443">
    <property type="entry name" value="RRM_MCM3A_like"/>
    <property type="match status" value="2"/>
</dbReference>
<feature type="compositionally biased region" description="Basic and acidic residues" evidence="26">
    <location>
        <begin position="650"/>
        <end position="660"/>
    </location>
</feature>
<evidence type="ECO:0000256" key="18">
    <source>
        <dbReference type="ARBA" id="ARBA00023132"/>
    </source>
</evidence>
<dbReference type="SMART" id="SM00360">
    <property type="entry name" value="RRM"/>
    <property type="match status" value="2"/>
</dbReference>
<feature type="region of interest" description="Disordered" evidence="26">
    <location>
        <begin position="857"/>
        <end position="973"/>
    </location>
</feature>
<keyword evidence="11" id="KW-0808">Transferase</keyword>
<feature type="compositionally biased region" description="Polar residues" evidence="26">
    <location>
        <begin position="310"/>
        <end position="353"/>
    </location>
</feature>
<evidence type="ECO:0000256" key="12">
    <source>
        <dbReference type="ARBA" id="ARBA00022816"/>
    </source>
</evidence>
<dbReference type="GO" id="GO:0005737">
    <property type="term" value="C:cytoplasm"/>
    <property type="evidence" value="ECO:0007669"/>
    <property type="project" value="UniProtKB-SubCell"/>
</dbReference>
<dbReference type="InterPro" id="IPR012677">
    <property type="entry name" value="Nucleotide-bd_a/b_plait_sf"/>
</dbReference>
<comment type="subcellular location">
    <subcellularLocation>
        <location evidence="1">Chromosome</location>
    </subcellularLocation>
    <subcellularLocation>
        <location evidence="2">Cytoplasm</location>
    </subcellularLocation>
    <subcellularLocation>
        <location evidence="3">Nucleus</location>
        <location evidence="3">Nuclear pore complex</location>
    </subcellularLocation>
    <subcellularLocation>
        <location evidence="4">Nucleus</location>
        <location evidence="4">Nucleoplasm</location>
    </subcellularLocation>
</comment>
<feature type="compositionally biased region" description="Polar residues" evidence="26">
    <location>
        <begin position="424"/>
        <end position="434"/>
    </location>
</feature>
<dbReference type="Proteomes" id="UP001347796">
    <property type="component" value="Unassembled WGS sequence"/>
</dbReference>
<evidence type="ECO:0000256" key="8">
    <source>
        <dbReference type="ARBA" id="ARBA00022481"/>
    </source>
</evidence>
<dbReference type="GO" id="GO:0015031">
    <property type="term" value="P:protein transport"/>
    <property type="evidence" value="ECO:0007669"/>
    <property type="project" value="UniProtKB-KW"/>
</dbReference>
<feature type="domain" description="PCI" evidence="28">
    <location>
        <begin position="1175"/>
        <end position="1343"/>
    </location>
</feature>
<keyword evidence="18" id="KW-0906">Nuclear pore complex</keyword>
<dbReference type="Gene3D" id="3.30.70.330">
    <property type="match status" value="2"/>
</dbReference>
<keyword evidence="30" id="KW-1185">Reference proteome</keyword>
<evidence type="ECO:0000256" key="13">
    <source>
        <dbReference type="ARBA" id="ARBA00022859"/>
    </source>
</evidence>
<feature type="domain" description="RRM" evidence="27">
    <location>
        <begin position="666"/>
        <end position="739"/>
    </location>
</feature>
<evidence type="ECO:0000256" key="6">
    <source>
        <dbReference type="ARBA" id="ARBA00022448"/>
    </source>
</evidence>
<evidence type="ECO:0000256" key="16">
    <source>
        <dbReference type="ARBA" id="ARBA00023010"/>
    </source>
</evidence>
<evidence type="ECO:0000256" key="4">
    <source>
        <dbReference type="ARBA" id="ARBA00004642"/>
    </source>
</evidence>
<dbReference type="InterPro" id="IPR000504">
    <property type="entry name" value="RRM_dom"/>
</dbReference>
<dbReference type="GO" id="GO:0003723">
    <property type="term" value="F:RNA binding"/>
    <property type="evidence" value="ECO:0007669"/>
    <property type="project" value="UniProtKB-UniRule"/>
</dbReference>
<keyword evidence="6" id="KW-0813">Transport</keyword>
<keyword evidence="17 25" id="KW-0175">Coiled coil</keyword>
<feature type="compositionally biased region" description="Polar residues" evidence="26">
    <location>
        <begin position="59"/>
        <end position="90"/>
    </location>
</feature>
<evidence type="ECO:0000256" key="21">
    <source>
        <dbReference type="ARBA" id="ARBA00038443"/>
    </source>
</evidence>
<evidence type="ECO:0000256" key="14">
    <source>
        <dbReference type="ARBA" id="ARBA00022927"/>
    </source>
</evidence>
<feature type="compositionally biased region" description="Polar residues" evidence="26">
    <location>
        <begin position="363"/>
        <end position="379"/>
    </location>
</feature>
<dbReference type="GO" id="GO:0002376">
    <property type="term" value="P:immune system process"/>
    <property type="evidence" value="ECO:0007669"/>
    <property type="project" value="UniProtKB-KW"/>
</dbReference>
<evidence type="ECO:0000259" key="27">
    <source>
        <dbReference type="PROSITE" id="PS50102"/>
    </source>
</evidence>
<feature type="coiled-coil region" evidence="25">
    <location>
        <begin position="1488"/>
        <end position="1536"/>
    </location>
</feature>
<evidence type="ECO:0000256" key="15">
    <source>
        <dbReference type="ARBA" id="ARBA00022990"/>
    </source>
</evidence>
<organism evidence="29 30">
    <name type="scientific">Patella caerulea</name>
    <name type="common">Rayed Mediterranean limpet</name>
    <dbReference type="NCBI Taxonomy" id="87958"/>
    <lineage>
        <taxon>Eukaryota</taxon>
        <taxon>Metazoa</taxon>
        <taxon>Spiralia</taxon>
        <taxon>Lophotrochozoa</taxon>
        <taxon>Mollusca</taxon>
        <taxon>Gastropoda</taxon>
        <taxon>Patellogastropoda</taxon>
        <taxon>Patelloidea</taxon>
        <taxon>Patellidae</taxon>
        <taxon>Patella</taxon>
    </lineage>
</organism>
<accession>A0AAN8PJA3</accession>
<keyword evidence="9" id="KW-0963">Cytoplasm</keyword>
<feature type="compositionally biased region" description="Polar residues" evidence="26">
    <location>
        <begin position="224"/>
        <end position="250"/>
    </location>
</feature>
<dbReference type="PANTHER" id="PTHR12436">
    <property type="entry name" value="80 KDA MCM3-ASSOCIATED PROTEIN"/>
    <property type="match status" value="1"/>
</dbReference>
<keyword evidence="20" id="KW-0012">Acyltransferase</keyword>
<feature type="compositionally biased region" description="Polar residues" evidence="26">
    <location>
        <begin position="42"/>
        <end position="52"/>
    </location>
</feature>
<feature type="region of interest" description="Disordered" evidence="26">
    <location>
        <begin position="191"/>
        <end position="250"/>
    </location>
</feature>
<dbReference type="Pfam" id="PF16769">
    <property type="entry name" value="MCM3AP_GANP"/>
    <property type="match status" value="1"/>
</dbReference>
<keyword evidence="12" id="KW-0509">mRNA transport</keyword>
<feature type="compositionally biased region" description="Basic and acidic residues" evidence="26">
    <location>
        <begin position="505"/>
        <end position="514"/>
    </location>
</feature>
<feature type="region of interest" description="Disordered" evidence="26">
    <location>
        <begin position="424"/>
        <end position="453"/>
    </location>
</feature>
<dbReference type="FunFam" id="1.25.40.990:FF:000003">
    <property type="entry name" value="germinal-center associated nuclear protein isoform X2"/>
    <property type="match status" value="1"/>
</dbReference>
<feature type="compositionally biased region" description="Low complexity" evidence="26">
    <location>
        <begin position="191"/>
        <end position="221"/>
    </location>
</feature>
<feature type="region of interest" description="Disordered" evidence="26">
    <location>
        <begin position="310"/>
        <end position="379"/>
    </location>
</feature>
<feature type="compositionally biased region" description="Basic and acidic residues" evidence="26">
    <location>
        <begin position="579"/>
        <end position="591"/>
    </location>
</feature>
<dbReference type="PROSITE" id="PS50102">
    <property type="entry name" value="RRM"/>
    <property type="match status" value="2"/>
</dbReference>
<dbReference type="InterPro" id="IPR000717">
    <property type="entry name" value="PCI_dom"/>
</dbReference>
<evidence type="ECO:0000313" key="29">
    <source>
        <dbReference type="EMBL" id="KAK6177359.1"/>
    </source>
</evidence>
<feature type="compositionally biased region" description="Basic and acidic residues" evidence="26">
    <location>
        <begin position="889"/>
        <end position="907"/>
    </location>
</feature>
<evidence type="ECO:0000256" key="24">
    <source>
        <dbReference type="PROSITE-ProRule" id="PRU00176"/>
    </source>
</evidence>
<feature type="region of interest" description="Disordered" evidence="26">
    <location>
        <begin position="735"/>
        <end position="781"/>
    </location>
</feature>
<keyword evidence="16" id="KW-0811">Translocation</keyword>
<keyword evidence="8" id="KW-0488">Methylation</keyword>
<proteinExistence type="inferred from homology"/>
<dbReference type="PROSITE" id="PS50250">
    <property type="entry name" value="PCI"/>
    <property type="match status" value="1"/>
</dbReference>
<evidence type="ECO:0000256" key="17">
    <source>
        <dbReference type="ARBA" id="ARBA00023054"/>
    </source>
</evidence>
<dbReference type="InterPro" id="IPR045107">
    <property type="entry name" value="SAC3/GANP/THP3"/>
</dbReference>
<dbReference type="GO" id="GO:0070390">
    <property type="term" value="C:transcription export complex 2"/>
    <property type="evidence" value="ECO:0007669"/>
    <property type="project" value="TreeGrafter"/>
</dbReference>
<feature type="region of interest" description="Disordered" evidence="26">
    <location>
        <begin position="1"/>
        <end position="90"/>
    </location>
</feature>
<protein>
    <recommendedName>
        <fullName evidence="23">Germinal-center associated nuclear protein</fullName>
        <ecNumber evidence="5">2.3.1.48</ecNumber>
    </recommendedName>
</protein>
<dbReference type="GO" id="GO:0061733">
    <property type="term" value="F:protein-lysine-acetyltransferase activity"/>
    <property type="evidence" value="ECO:0007669"/>
    <property type="project" value="UniProtKB-EC"/>
</dbReference>
<dbReference type="InterPro" id="IPR031907">
    <property type="entry name" value="MCM3AP_GANP"/>
</dbReference>
<keyword evidence="10" id="KW-0597">Phosphoprotein</keyword>
<feature type="domain" description="RRM" evidence="27">
    <location>
        <begin position="788"/>
        <end position="861"/>
    </location>
</feature>
<sequence>MNNQQLFGKPSPGTSNVFGSVTSSTENRNLSFGNPTGFGSAFGTSSTPSNPGNVFGNPPMTSSSFESTPFGTSGNPTLGQSSLFGNQQSSLGNSANTGAFGITTSSGGFGNGTTSGGFGISTSSGGFGISTSSGGFGISTSSGGFGISKASTGFGNSTKSGGFGTSAANSGRVSSSTITSLLGGFGSQTKTSFSGSGNSITSSSTFGTQSSNSLSGTSGDSVNRFGNSSSTSQSTVFGGQSSTSGFGAPSQSTPVFGMPISAATSTASGPTVFGTDFGIATSSASNVILSVSGNQPASGFGNQAASGFGNQPASGFGNQPASGFGNQPASGFGNQPASGFGNQPASGFGNQPASGFGKPPNQPASGFGNQPASGFGIQTTKGFGSQNSAIFGGQSSQSTTASILFGTTPKPIVSTSSDLVFGSQGNQGNPFAQTKASGISGASSIKSEPGTSFPSSGAVFGAVGNTAIKSEDKLFGKACGQPSGTGLFGKPTDVKTSESQKVLKEKNLFGKDKPNTASIKSESTADEKPTGLFGKPAVSTADFGIFSKKKDREGTSRALFQGKEEEDRKKEGRKRIIRRDRDQDEVQEKRGRNLFSRATAGVFGHSEKRSREDTKDKDDGHESQRRRVEERGLTTRKPKESPPKPPDSPDEPRSRRRTIDDVDSKVAIVVKGIPAKFNKVPILRQHFKKYGDVRKVYPNINKNMATIHFDSHESADNAKRRGRYLAHNQPPLQIFWSSQMPTPPRSSSSSSCTSTSISQSVKTSSSQAITKQEPRSRRRTIDDVDSKVAIVVKGIPAKFNKVSDLRQHFKKYGDVRKVYPNINKNMATIHFDSHESADYAKRRGRYLAPEEPPLQIFWSSHVPTPPRSSSSSSSTSISTKTSSSQAITKQDDVSPLRERNQKSKWDTSDVEDELASMAGTTDVQGGDIRNLNRPKEDVKKKSDAYSQPVARSGRVSPSPKGGKVSPTASPVKTTKGETVSFTALFQAICKTVWEKKELLDLRDKLIRQAGSGDKKKSDLATAKAFTGTCPDMCPEKERYDRQETRRLSIYEMIPGTENVANQPPQIDHNRAVKEYSRSSADQTEPLQHELRPESVLMSTMTYLLREIADRGEEERWADWYDFLWNRTRGIRKDITQQQLCNKNVVELIEKCVRFHIYCSHRLCEQDMMVFDSKINDENMTKCLQTLKEMYYDLEKNQLIFCENEAEFRAYMVLANLNQGDTLREVQELRDVVRQSPEIRWALKIYSALNSNNYVRFFRLVQQASFLNACIVHRYFTQVRRKGLLTLKKALGKHTKYPHLVKVFAFEDTNEADEFCAYYGLRSNNGYLAVDSGPFVDPEVAVPPRRSKTLIESKLTVPVREVINGGELPDLILPPPSVSFDKYGKFVSKKEILSELNVQVPTNSSVSENIEIHIQPSTITTTTTATTATSDYLYSNEAIKAVTREIFLEVINEYVLDIAKGPIIAQQYFHSIGSALIQEMSFNIQKDMVRELCEEVIKDEERMRKLAKEQREQDERTRKEKERKERLDRLAQEILEEYMSDVCQQDSKNMAVAEYRDVQSKLKAERIERCNKSLMEETVQDVVSDVIDEIAADVYEVNVVQRLEQFREAENIIKLKRCGLYFQVWKQRYLAQIKLKRAMLAFPCGPSVQGPRFQLQDLLPDRRNNEICDKTMFLDQKTKLTLEPATDLEKMNLMLTARLSITFLQQHLRQIKAWQPLDIPRLMQPELLKISHKADNNHLSKRLTWKLVMSLPDTTTSNMSTNKHTKDFCDWLKTKFRRGAIPECNNDNYKGEILSLYNTSINGNHGRQPLQFGFCVQCLTGTLEAEEIEELEDERVLLGTGGLIFVLPTDSSPDQEQDDIWLESQLRLARIMQAKPMYPSLPLVVICSTRQQEMLGQDKVIEQLNLSSYIEDNLISDVYLVFVPTSRGGQINIEDPNISDQLCSCVKWLGRNMPAPPAIQSKSLQEFLNDVLLEEYFTPVLQDLRSRKNKKLLHQSPEVLIELYNSVIDYLKDVIPSPGLKKFSWPVPEFSWFHHQNDQPPVHWNTDQHLEYLSNLVSSLYLPDFYYLDEQTDSWQQVCQDVCYFVTTVTEGEEGSATVDLVTRVKCLLKKVKDDFEDTCLLVEREENCQPTYVNMPWTDLLQACIDFKLKTIHRLNLMNKTCKGKDNPDELHVFYTDETFTKYNPPFLWKTALLETAGGDNPTVDDTFHRAVERVREEEIKQLEIEKAKTGKIEIVKPLSDEIIFSRSIINRIQNERKQATDFEKYLESVVNDDTTKTMADFDDDNDISMIDEKSVAPYESLMDRSVKEYYEDIVKNGTISERLAALQDKMESDKQANHLFEQKLEYLLNS</sequence>
<evidence type="ECO:0000256" key="23">
    <source>
        <dbReference type="ARBA" id="ARBA00069544"/>
    </source>
</evidence>
<evidence type="ECO:0000256" key="26">
    <source>
        <dbReference type="SAM" id="MobiDB-lite"/>
    </source>
</evidence>
<keyword evidence="15" id="KW-0007">Acetylation</keyword>
<feature type="compositionally biased region" description="Polar residues" evidence="26">
    <location>
        <begin position="1"/>
        <end position="34"/>
    </location>
</feature>
<reference evidence="29 30" key="1">
    <citation type="submission" date="2024-01" db="EMBL/GenBank/DDBJ databases">
        <title>The genome of the rayed Mediterranean limpet Patella caerulea (Linnaeus, 1758).</title>
        <authorList>
            <person name="Anh-Thu Weber A."/>
            <person name="Halstead-Nussloch G."/>
        </authorList>
    </citation>
    <scope>NUCLEOTIDE SEQUENCE [LARGE SCALE GENOMIC DNA]</scope>
    <source>
        <strain evidence="29">AATW-2023a</strain>
        <tissue evidence="29">Whole specimen</tissue>
    </source>
</reference>
<keyword evidence="19" id="KW-0539">Nucleus</keyword>
<evidence type="ECO:0000256" key="20">
    <source>
        <dbReference type="ARBA" id="ARBA00023315"/>
    </source>
</evidence>
<dbReference type="Pfam" id="PF03399">
    <property type="entry name" value="SAC3_GANP"/>
    <property type="match status" value="1"/>
</dbReference>
<dbReference type="SUPFAM" id="SSF54928">
    <property type="entry name" value="RNA-binding domain, RBD"/>
    <property type="match status" value="1"/>
</dbReference>
<keyword evidence="7" id="KW-0158">Chromosome</keyword>
<evidence type="ECO:0000256" key="3">
    <source>
        <dbReference type="ARBA" id="ARBA00004567"/>
    </source>
</evidence>
<evidence type="ECO:0000256" key="2">
    <source>
        <dbReference type="ARBA" id="ARBA00004496"/>
    </source>
</evidence>
<keyword evidence="24" id="KW-0694">RNA-binding</keyword>
<dbReference type="GO" id="GO:0005654">
    <property type="term" value="C:nucleoplasm"/>
    <property type="evidence" value="ECO:0007669"/>
    <property type="project" value="UniProtKB-SubCell"/>
</dbReference>
<dbReference type="EMBL" id="JAZGQO010000010">
    <property type="protein sequence ID" value="KAK6177359.1"/>
    <property type="molecule type" value="Genomic_DNA"/>
</dbReference>
<gene>
    <name evidence="29" type="ORF">SNE40_015477</name>
</gene>
<dbReference type="PANTHER" id="PTHR12436:SF3">
    <property type="entry name" value="GERMINAL-CENTER ASSOCIATED NUCLEAR PROTEIN"/>
    <property type="match status" value="1"/>
</dbReference>
<feature type="compositionally biased region" description="Low complexity" evidence="26">
    <location>
        <begin position="737"/>
        <end position="766"/>
    </location>
</feature>
<evidence type="ECO:0000256" key="5">
    <source>
        <dbReference type="ARBA" id="ARBA00013184"/>
    </source>
</evidence>
<name>A0AAN8PJA3_PATCE</name>
<dbReference type="InterPro" id="IPR035979">
    <property type="entry name" value="RBD_domain_sf"/>
</dbReference>
<feature type="compositionally biased region" description="Basic and acidic residues" evidence="26">
    <location>
        <begin position="605"/>
        <end position="642"/>
    </location>
</feature>
<dbReference type="GO" id="GO:0006406">
    <property type="term" value="P:mRNA export from nucleus"/>
    <property type="evidence" value="ECO:0007669"/>
    <property type="project" value="TreeGrafter"/>
</dbReference>
<evidence type="ECO:0000313" key="30">
    <source>
        <dbReference type="Proteomes" id="UP001347796"/>
    </source>
</evidence>
<evidence type="ECO:0000256" key="1">
    <source>
        <dbReference type="ARBA" id="ARBA00004286"/>
    </source>
</evidence>
<evidence type="ECO:0000256" key="10">
    <source>
        <dbReference type="ARBA" id="ARBA00022553"/>
    </source>
</evidence>
<feature type="compositionally biased region" description="Basic and acidic residues" evidence="26">
    <location>
        <begin position="772"/>
        <end position="781"/>
    </location>
</feature>
<feature type="compositionally biased region" description="Low complexity" evidence="26">
    <location>
        <begin position="859"/>
        <end position="884"/>
    </location>
</feature>
<evidence type="ECO:0000256" key="9">
    <source>
        <dbReference type="ARBA" id="ARBA00022490"/>
    </source>
</evidence>
<evidence type="ECO:0000256" key="11">
    <source>
        <dbReference type="ARBA" id="ARBA00022679"/>
    </source>
</evidence>
<dbReference type="EC" id="2.3.1.48" evidence="5"/>
<evidence type="ECO:0000256" key="19">
    <source>
        <dbReference type="ARBA" id="ARBA00023242"/>
    </source>
</evidence>
<comment type="function">
    <text evidence="22">As a component of the TREX-2 complex, involved in the export of mRNAs to the cytoplasm through the nuclear pores. Through the acetylation of histones, affects the assembly of nucleosomes at immunoglobulin variable region genes and promotes the recruitment and positioning of transcription complex to favor DNA cytosine deaminase AICDA/AID targeting, hence promoting somatic hypermutations.</text>
</comment>